<dbReference type="PANTHER" id="PTHR30136:SF24">
    <property type="entry name" value="HTH-TYPE TRANSCRIPTIONAL REPRESSOR ALLR"/>
    <property type="match status" value="1"/>
</dbReference>
<dbReference type="Proteomes" id="UP001499933">
    <property type="component" value="Unassembled WGS sequence"/>
</dbReference>
<evidence type="ECO:0000256" key="1">
    <source>
        <dbReference type="ARBA" id="ARBA00023015"/>
    </source>
</evidence>
<evidence type="ECO:0000313" key="6">
    <source>
        <dbReference type="EMBL" id="GAA1959925.1"/>
    </source>
</evidence>
<dbReference type="Gene3D" id="1.10.10.10">
    <property type="entry name" value="Winged helix-like DNA-binding domain superfamily/Winged helix DNA-binding domain"/>
    <property type="match status" value="1"/>
</dbReference>
<dbReference type="InterPro" id="IPR036390">
    <property type="entry name" value="WH_DNA-bd_sf"/>
</dbReference>
<dbReference type="PROSITE" id="PS51078">
    <property type="entry name" value="ICLR_ED"/>
    <property type="match status" value="1"/>
</dbReference>
<proteinExistence type="predicted"/>
<sequence>MARGSAGESVLHKHLRVLQAFDALRPFLTLTEIADASSMPLSTTHRLVAELEREGLLERMPDRSYRLGVRLWEFASRTPGALGLRELARPWLAAVHARVRQHTQLGVLNGHDVLFIERLSTRDAVLNATLIGGRTPLPVSSSGLVLLAHAAPELVDEVIAADWPAYTATTIRGGDTLRAKLRHIRADGFAVADGYIHEESRGIAVPVMGPHGIVYAAIGVVVANDGASPQPAIELLTMAAAGITRALEEAYLPDGTAAPDAARGIRALVGSSQRSLDYFASLEGKSGLVHEWSAVNGR</sequence>
<dbReference type="Gene3D" id="3.30.450.40">
    <property type="match status" value="1"/>
</dbReference>
<keyword evidence="2" id="KW-0238">DNA-binding</keyword>
<protein>
    <submittedName>
        <fullName evidence="6">IclR family transcriptional regulator</fullName>
    </submittedName>
</protein>
<dbReference type="InterPro" id="IPR036388">
    <property type="entry name" value="WH-like_DNA-bd_sf"/>
</dbReference>
<dbReference type="EMBL" id="BAAAOG010000004">
    <property type="protein sequence ID" value="GAA1959925.1"/>
    <property type="molecule type" value="Genomic_DNA"/>
</dbReference>
<evidence type="ECO:0000313" key="7">
    <source>
        <dbReference type="Proteomes" id="UP001499933"/>
    </source>
</evidence>
<comment type="caution">
    <text evidence="6">The sequence shown here is derived from an EMBL/GenBank/DDBJ whole genome shotgun (WGS) entry which is preliminary data.</text>
</comment>
<dbReference type="InterPro" id="IPR014757">
    <property type="entry name" value="Tscrpt_reg_IclR_C"/>
</dbReference>
<name>A0ABN2QXM3_9MICO</name>
<dbReference type="SUPFAM" id="SSF55781">
    <property type="entry name" value="GAF domain-like"/>
    <property type="match status" value="1"/>
</dbReference>
<feature type="domain" description="IclR-ED" evidence="5">
    <location>
        <begin position="70"/>
        <end position="271"/>
    </location>
</feature>
<keyword evidence="7" id="KW-1185">Reference proteome</keyword>
<evidence type="ECO:0000259" key="5">
    <source>
        <dbReference type="PROSITE" id="PS51078"/>
    </source>
</evidence>
<dbReference type="InterPro" id="IPR029016">
    <property type="entry name" value="GAF-like_dom_sf"/>
</dbReference>
<evidence type="ECO:0000256" key="3">
    <source>
        <dbReference type="ARBA" id="ARBA00023163"/>
    </source>
</evidence>
<dbReference type="Pfam" id="PF01614">
    <property type="entry name" value="IclR_C"/>
    <property type="match status" value="1"/>
</dbReference>
<dbReference type="InterPro" id="IPR050707">
    <property type="entry name" value="HTH_MetabolicPath_Reg"/>
</dbReference>
<feature type="domain" description="HTH iclR-type" evidence="4">
    <location>
        <begin position="8"/>
        <end position="69"/>
    </location>
</feature>
<gene>
    <name evidence="6" type="ORF">GCM10009776_23090</name>
</gene>
<reference evidence="6 7" key="1">
    <citation type="journal article" date="2019" name="Int. J. Syst. Evol. Microbiol.">
        <title>The Global Catalogue of Microorganisms (GCM) 10K type strain sequencing project: providing services to taxonomists for standard genome sequencing and annotation.</title>
        <authorList>
            <consortium name="The Broad Institute Genomics Platform"/>
            <consortium name="The Broad Institute Genome Sequencing Center for Infectious Disease"/>
            <person name="Wu L."/>
            <person name="Ma J."/>
        </authorList>
    </citation>
    <scope>NUCLEOTIDE SEQUENCE [LARGE SCALE GENOMIC DNA]</scope>
    <source>
        <strain evidence="6 7">JCM 14901</strain>
    </source>
</reference>
<evidence type="ECO:0000256" key="2">
    <source>
        <dbReference type="ARBA" id="ARBA00023125"/>
    </source>
</evidence>
<evidence type="ECO:0000259" key="4">
    <source>
        <dbReference type="PROSITE" id="PS51077"/>
    </source>
</evidence>
<dbReference type="PANTHER" id="PTHR30136">
    <property type="entry name" value="HELIX-TURN-HELIX TRANSCRIPTIONAL REGULATOR, ICLR FAMILY"/>
    <property type="match status" value="1"/>
</dbReference>
<dbReference type="RefSeq" id="WP_344094772.1">
    <property type="nucleotide sequence ID" value="NZ_BAAAOG010000004.1"/>
</dbReference>
<dbReference type="SUPFAM" id="SSF46785">
    <property type="entry name" value="Winged helix' DNA-binding domain"/>
    <property type="match status" value="1"/>
</dbReference>
<dbReference type="SMART" id="SM00346">
    <property type="entry name" value="HTH_ICLR"/>
    <property type="match status" value="1"/>
</dbReference>
<dbReference type="PROSITE" id="PS51077">
    <property type="entry name" value="HTH_ICLR"/>
    <property type="match status" value="1"/>
</dbReference>
<keyword evidence="3" id="KW-0804">Transcription</keyword>
<organism evidence="6 7">
    <name type="scientific">Microbacterium deminutum</name>
    <dbReference type="NCBI Taxonomy" id="344164"/>
    <lineage>
        <taxon>Bacteria</taxon>
        <taxon>Bacillati</taxon>
        <taxon>Actinomycetota</taxon>
        <taxon>Actinomycetes</taxon>
        <taxon>Micrococcales</taxon>
        <taxon>Microbacteriaceae</taxon>
        <taxon>Microbacterium</taxon>
    </lineage>
</organism>
<dbReference type="InterPro" id="IPR005471">
    <property type="entry name" value="Tscrpt_reg_IclR_N"/>
</dbReference>
<dbReference type="Pfam" id="PF09339">
    <property type="entry name" value="HTH_IclR"/>
    <property type="match status" value="1"/>
</dbReference>
<keyword evidence="1" id="KW-0805">Transcription regulation</keyword>
<accession>A0ABN2QXM3</accession>